<reference evidence="2" key="1">
    <citation type="submission" date="2023-10" db="EMBL/GenBank/DDBJ databases">
        <title>Genome assembly of Pristionchus species.</title>
        <authorList>
            <person name="Yoshida K."/>
            <person name="Sommer R.J."/>
        </authorList>
    </citation>
    <scope>NUCLEOTIDE SEQUENCE</scope>
    <source>
        <strain evidence="2">RS0144</strain>
    </source>
</reference>
<evidence type="ECO:0000313" key="3">
    <source>
        <dbReference type="Proteomes" id="UP001432027"/>
    </source>
</evidence>
<keyword evidence="1" id="KW-1133">Transmembrane helix</keyword>
<dbReference type="EMBL" id="BTSX01000001">
    <property type="protein sequence ID" value="GMS77957.1"/>
    <property type="molecule type" value="Genomic_DNA"/>
</dbReference>
<evidence type="ECO:0008006" key="4">
    <source>
        <dbReference type="Google" id="ProtNLM"/>
    </source>
</evidence>
<gene>
    <name evidence="2" type="ORF">PENTCL1PPCAC_132</name>
</gene>
<feature type="non-terminal residue" evidence="2">
    <location>
        <position position="1"/>
    </location>
</feature>
<keyword evidence="1" id="KW-0812">Transmembrane</keyword>
<organism evidence="2 3">
    <name type="scientific">Pristionchus entomophagus</name>
    <dbReference type="NCBI Taxonomy" id="358040"/>
    <lineage>
        <taxon>Eukaryota</taxon>
        <taxon>Metazoa</taxon>
        <taxon>Ecdysozoa</taxon>
        <taxon>Nematoda</taxon>
        <taxon>Chromadorea</taxon>
        <taxon>Rhabditida</taxon>
        <taxon>Rhabditina</taxon>
        <taxon>Diplogasteromorpha</taxon>
        <taxon>Diplogasteroidea</taxon>
        <taxon>Neodiplogasteridae</taxon>
        <taxon>Pristionchus</taxon>
    </lineage>
</organism>
<protein>
    <recommendedName>
        <fullName evidence="4">G protein-coupled receptor</fullName>
    </recommendedName>
</protein>
<feature type="transmembrane region" description="Helical" evidence="1">
    <location>
        <begin position="59"/>
        <end position="79"/>
    </location>
</feature>
<sequence>RISLRRLVHCDDFLQWRPEIESILGVPRQHSTYGHDSDVGSLANNISNQNALMVIRYRMAQSVIFGMFQAYTTFVLVAYGNSLRRAKSGCA</sequence>
<keyword evidence="1" id="KW-0472">Membrane</keyword>
<name>A0AAV5S7G2_9BILA</name>
<evidence type="ECO:0000313" key="2">
    <source>
        <dbReference type="EMBL" id="GMS77957.1"/>
    </source>
</evidence>
<dbReference type="AlphaFoldDB" id="A0AAV5S7G2"/>
<accession>A0AAV5S7G2</accession>
<dbReference type="Proteomes" id="UP001432027">
    <property type="component" value="Unassembled WGS sequence"/>
</dbReference>
<comment type="caution">
    <text evidence="2">The sequence shown here is derived from an EMBL/GenBank/DDBJ whole genome shotgun (WGS) entry which is preliminary data.</text>
</comment>
<keyword evidence="3" id="KW-1185">Reference proteome</keyword>
<evidence type="ECO:0000256" key="1">
    <source>
        <dbReference type="SAM" id="Phobius"/>
    </source>
</evidence>
<proteinExistence type="predicted"/>